<dbReference type="PANTHER" id="PTHR30011">
    <property type="entry name" value="ALKANESULFONATE MONOOXYGENASE-RELATED"/>
    <property type="match status" value="1"/>
</dbReference>
<dbReference type="Gene3D" id="3.20.20.30">
    <property type="entry name" value="Luciferase-like domain"/>
    <property type="match status" value="1"/>
</dbReference>
<gene>
    <name evidence="7" type="ORF">GCM10010974_16370</name>
</gene>
<keyword evidence="2" id="KW-0288">FMN</keyword>
<dbReference type="InterPro" id="IPR051260">
    <property type="entry name" value="Diverse_substr_monoxygenases"/>
</dbReference>
<evidence type="ECO:0000259" key="6">
    <source>
        <dbReference type="Pfam" id="PF00296"/>
    </source>
</evidence>
<evidence type="ECO:0000256" key="5">
    <source>
        <dbReference type="ARBA" id="ARBA00033748"/>
    </source>
</evidence>
<dbReference type="GO" id="GO:0004497">
    <property type="term" value="F:monooxygenase activity"/>
    <property type="evidence" value="ECO:0007669"/>
    <property type="project" value="UniProtKB-KW"/>
</dbReference>
<name>A0ABQ1M3V7_9MICO</name>
<dbReference type="InterPro" id="IPR016215">
    <property type="entry name" value="NTA_MOA"/>
</dbReference>
<evidence type="ECO:0000313" key="7">
    <source>
        <dbReference type="EMBL" id="GGC34628.1"/>
    </source>
</evidence>
<dbReference type="InterPro" id="IPR036661">
    <property type="entry name" value="Luciferase-like_sf"/>
</dbReference>
<dbReference type="Pfam" id="PF00296">
    <property type="entry name" value="Bac_luciferase"/>
    <property type="match status" value="1"/>
</dbReference>
<keyword evidence="3" id="KW-0560">Oxidoreductase</keyword>
<dbReference type="InterPro" id="IPR011251">
    <property type="entry name" value="Luciferase-like_dom"/>
</dbReference>
<organism evidence="7 8">
    <name type="scientific">Brevibacterium sediminis</name>
    <dbReference type="NCBI Taxonomy" id="1857024"/>
    <lineage>
        <taxon>Bacteria</taxon>
        <taxon>Bacillati</taxon>
        <taxon>Actinomycetota</taxon>
        <taxon>Actinomycetes</taxon>
        <taxon>Micrococcales</taxon>
        <taxon>Brevibacteriaceae</taxon>
        <taxon>Brevibacterium</taxon>
    </lineage>
</organism>
<evidence type="ECO:0000256" key="2">
    <source>
        <dbReference type="ARBA" id="ARBA00022643"/>
    </source>
</evidence>
<keyword evidence="1" id="KW-0285">Flavoprotein</keyword>
<feature type="domain" description="Luciferase-like" evidence="6">
    <location>
        <begin position="29"/>
        <end position="393"/>
    </location>
</feature>
<evidence type="ECO:0000256" key="4">
    <source>
        <dbReference type="ARBA" id="ARBA00023033"/>
    </source>
</evidence>
<dbReference type="NCBIfam" id="TIGR03860">
    <property type="entry name" value="FMN_nitrolo"/>
    <property type="match status" value="1"/>
</dbReference>
<dbReference type="Proteomes" id="UP000632322">
    <property type="component" value="Unassembled WGS sequence"/>
</dbReference>
<dbReference type="PIRSF" id="PIRSF000337">
    <property type="entry name" value="NTA_MOA"/>
    <property type="match status" value="1"/>
</dbReference>
<evidence type="ECO:0000256" key="3">
    <source>
        <dbReference type="ARBA" id="ARBA00023002"/>
    </source>
</evidence>
<proteinExistence type="inferred from homology"/>
<dbReference type="PANTHER" id="PTHR30011:SF16">
    <property type="entry name" value="C2H2 FINGER DOMAIN TRANSCRIPTION FACTOR (EUROFUNG)-RELATED"/>
    <property type="match status" value="1"/>
</dbReference>
<sequence length="457" mass="50374">MTDPNKKQIILAAYVGGVNEHTLWEAPGAGSQIEFDTFRHVAQTAERGKFDYFFLAEGLAVRQHGDDFFDHDIVGRPDTLPVLASIAAVTEHIGLVGTINSTFNEPFELAREFASLDHLSGGRAGWNVVTSFDAFTGANFRKGGYLDRDQRYQRAEETVRTVKELWDSWPEDAIVADKASGTFIRDASVGAFEHHGQQFDISGRFTVPRSPQGRPVIVQAGVSPDGRNFAAANADLIFSPFRDREAAAAFHADINKRVVKWGRQRGDVKIVPSVNFVLADSTAEAREKEAEIRQQTFTPKTVRVLAEQIWNRDLSDFDLESEIPPVEPDLESGRFVNGRTYHTDRNTDVAQLREYSQAHGGLGLRDVFIATRGRSDFVGTPAEVAQALDDFVQEDASDGFVVGNSVVPSGLDEFVDSVVPLLQERGSLREDYDGTTLRSNLGIPVPERGSTTPAIYA</sequence>
<comment type="similarity">
    <text evidence="5">Belongs to the NtaA/SnaA/DszA monooxygenase family.</text>
</comment>
<reference evidence="8" key="1">
    <citation type="journal article" date="2019" name="Int. J. Syst. Evol. Microbiol.">
        <title>The Global Catalogue of Microorganisms (GCM) 10K type strain sequencing project: providing services to taxonomists for standard genome sequencing and annotation.</title>
        <authorList>
            <consortium name="The Broad Institute Genomics Platform"/>
            <consortium name="The Broad Institute Genome Sequencing Center for Infectious Disease"/>
            <person name="Wu L."/>
            <person name="Ma J."/>
        </authorList>
    </citation>
    <scope>NUCLEOTIDE SEQUENCE [LARGE SCALE GENOMIC DNA]</scope>
    <source>
        <strain evidence="8">CGMCC 1.15472</strain>
    </source>
</reference>
<evidence type="ECO:0000313" key="8">
    <source>
        <dbReference type="Proteomes" id="UP000632322"/>
    </source>
</evidence>
<dbReference type="CDD" id="cd01095">
    <property type="entry name" value="Nitrilotriacetate_monoxgenase"/>
    <property type="match status" value="1"/>
</dbReference>
<dbReference type="SUPFAM" id="SSF51679">
    <property type="entry name" value="Bacterial luciferase-like"/>
    <property type="match status" value="1"/>
</dbReference>
<keyword evidence="8" id="KW-1185">Reference proteome</keyword>
<evidence type="ECO:0000256" key="1">
    <source>
        <dbReference type="ARBA" id="ARBA00022630"/>
    </source>
</evidence>
<comment type="caution">
    <text evidence="7">The sequence shown here is derived from an EMBL/GenBank/DDBJ whole genome shotgun (WGS) entry which is preliminary data.</text>
</comment>
<keyword evidence="4 7" id="KW-0503">Monooxygenase</keyword>
<accession>A0ABQ1M3V7</accession>
<protein>
    <submittedName>
        <fullName evidence="7">Nitrilotriacetate monooxygenase component A</fullName>
    </submittedName>
</protein>
<dbReference type="EMBL" id="BMJG01000004">
    <property type="protein sequence ID" value="GGC34628.1"/>
    <property type="molecule type" value="Genomic_DNA"/>
</dbReference>
<dbReference type="RefSeq" id="WP_181271128.1">
    <property type="nucleotide sequence ID" value="NZ_BMJG01000004.1"/>
</dbReference>